<evidence type="ECO:0000256" key="1">
    <source>
        <dbReference type="SAM" id="MobiDB-lite"/>
    </source>
</evidence>
<evidence type="ECO:0000313" key="2">
    <source>
        <dbReference type="EMBL" id="RMI28028.1"/>
    </source>
</evidence>
<dbReference type="Proteomes" id="UP000279275">
    <property type="component" value="Unassembled WGS sequence"/>
</dbReference>
<dbReference type="Gene3D" id="2.180.10.10">
    <property type="entry name" value="RHS repeat-associated core"/>
    <property type="match status" value="1"/>
</dbReference>
<comment type="caution">
    <text evidence="2">The sequence shown here is derived from an EMBL/GenBank/DDBJ whole genome shotgun (WGS) entry which is preliminary data.</text>
</comment>
<keyword evidence="3" id="KW-1185">Reference proteome</keyword>
<evidence type="ECO:0008006" key="4">
    <source>
        <dbReference type="Google" id="ProtNLM"/>
    </source>
</evidence>
<dbReference type="PANTHER" id="PTHR32305:SF15">
    <property type="entry name" value="PROTEIN RHSA-RELATED"/>
    <property type="match status" value="1"/>
</dbReference>
<reference evidence="2 3" key="1">
    <citation type="submission" date="2018-10" db="EMBL/GenBank/DDBJ databases">
        <title>Isolation from cow dung.</title>
        <authorList>
            <person name="Ling L."/>
        </authorList>
    </citation>
    <scope>NUCLEOTIDE SEQUENCE [LARGE SCALE GENOMIC DNA]</scope>
    <source>
        <strain evidence="2 3">NEAU-LL90</strain>
    </source>
</reference>
<gene>
    <name evidence="2" type="ORF">EBN03_31675</name>
</gene>
<dbReference type="NCBIfam" id="TIGR03696">
    <property type="entry name" value="Rhs_assc_core"/>
    <property type="match status" value="1"/>
</dbReference>
<dbReference type="PANTHER" id="PTHR32305">
    <property type="match status" value="1"/>
</dbReference>
<dbReference type="InterPro" id="IPR050708">
    <property type="entry name" value="T6SS_VgrG/RHS"/>
</dbReference>
<feature type="region of interest" description="Disordered" evidence="1">
    <location>
        <begin position="1"/>
        <end position="46"/>
    </location>
</feature>
<accession>A0A3M2L0F9</accession>
<proteinExistence type="predicted"/>
<dbReference type="AlphaFoldDB" id="A0A3M2L0F9"/>
<dbReference type="EMBL" id="RFFH01000026">
    <property type="protein sequence ID" value="RMI28028.1"/>
    <property type="molecule type" value="Genomic_DNA"/>
</dbReference>
<organism evidence="2 3">
    <name type="scientific">Nocardia stercoris</name>
    <dbReference type="NCBI Taxonomy" id="2483361"/>
    <lineage>
        <taxon>Bacteria</taxon>
        <taxon>Bacillati</taxon>
        <taxon>Actinomycetota</taxon>
        <taxon>Actinomycetes</taxon>
        <taxon>Mycobacteriales</taxon>
        <taxon>Nocardiaceae</taxon>
        <taxon>Nocardia</taxon>
    </lineage>
</organism>
<name>A0A3M2L0F9_9NOCA</name>
<feature type="compositionally biased region" description="Low complexity" evidence="1">
    <location>
        <begin position="21"/>
        <end position="46"/>
    </location>
</feature>
<sequence>MCGGPDRRLQSGTGRYGTDPVLPTQPSSQSSSVTDGAGTSGTTVATSNLQGQVSNYQDANGIKTANTFDTSGRLIRAATTNSSGLSSEVEYTFDNASRLKTVALDYSTAATVTYDAAGQANGITYSNGTSATAPQRNNTGALTSLEWKGPAFDYLSKATRSQNNRITDEGIYTGGTTQTQLASDSYTYDAGGRLVAATVPHHQLTYGFAPTGGCGQNTAAGADTNRTSFSDSQDGAAATTTTYCYDNTDRLVSSSSGGTPTYDAYGDTTKIGGDTLAYDAASRHLSTTTASGTTITYTRDAGGRILQRTLTGSTTGTTRYGYTDGGGSPSLVLVPNGLSDNVQRVLPLPGGVVLSKSYAVGQVRNWSYPDIRGNVLFTTDNSGGTVSPIHVYDPYGQDINPTTGVIGDIAMPQTEQGGMDLGWQGGNGLPIEHSGGQQYIEMGARTYLPSLGRFLQADPVAGGSANGYQYTYGDPINANDPTGRDTDWLGIISFACGIGALVATLAGQPAIAAGFEIIGGAAAFFHGLLALPKANSPLEVLGDIVEMAMGALSVYSGVAALAQMASAAAAAASAGALPGDAADVAMAEPSYGGGLYGLAHNTLDEAVSNGIPVYDAFLPGDGPLWTRYLMTFTDEKNILNQLTWLKIVVGMGRILGMNLPLVGYEIITE</sequence>
<evidence type="ECO:0000313" key="3">
    <source>
        <dbReference type="Proteomes" id="UP000279275"/>
    </source>
</evidence>
<dbReference type="InterPro" id="IPR022385">
    <property type="entry name" value="Rhs_assc_core"/>
</dbReference>
<protein>
    <recommendedName>
        <fullName evidence="4">RHS repeat-associated core domain-containing protein</fullName>
    </recommendedName>
</protein>